<evidence type="ECO:0000256" key="2">
    <source>
        <dbReference type="ARBA" id="ARBA00022643"/>
    </source>
</evidence>
<dbReference type="InterPro" id="IPR000014">
    <property type="entry name" value="PAS"/>
</dbReference>
<feature type="region of interest" description="Disordered" evidence="4">
    <location>
        <begin position="627"/>
        <end position="662"/>
    </location>
</feature>
<feature type="compositionally biased region" description="Basic and acidic residues" evidence="4">
    <location>
        <begin position="228"/>
        <end position="247"/>
    </location>
</feature>
<gene>
    <name evidence="6" type="ORF">EJ08DRAFT_604314</name>
</gene>
<sequence length="862" mass="95770">MEFPRFRMRKQKSHGALKDRPRISPQIPLTPPKPAIHIEHAPCTINKQHLKVEFMSSTSDRHRLATGDSKPMPTSPTFFDSEEETAVGEPLIQEYAARSIPKEYKPLKPNDHDDELEDLGDFSIQGASPADGSRGRGQSPALDHKGDTTILVRTGSRRNSFQNNRDQNLETTRPRPQGTQRQYSFDSGGNRGTGHSKGYEKDMPVAPWEEQEAVAKREQGQSTTQAHETPETRDSNYSRLRASEETNGHSTTNNHTTINGSSNNGTPEPRKADSIRSFEAVGSTINTLPALQTKNVINEADRLDPVLEDDPGSFDLVLPDTSEPSGFSLEQRSEELVSREHLQEIFNEPALLLQFTAFLSDSRPKSIAVLVYYLDALKSLRAINYANAIAESLEPIEGHEFSKHPTRSTQNASIEEKARLAFDALVQEDLPAFVAHTFIQVASVSIQRRICGTLAPHLREASEGLAEVFCLTDPSRTDNPIVFASEEFHRTTQYGVNYAIGRNCRFLQGPRTNKYSVARLGAAIRAGKEVSEVFLNYRRDGSPFMNLLMVAPLLDSRGVTRYCIGAQVDVSGLCKDCTDLHGLQKMLAKKAMGEDEDNQNPNKEDPKDDFQALTEMFNHAELDTVRRHGGNMHREHVEEPEDGTRKSERPRLLLTEPSTPRGDTFASSIKNVNGRLEGFYQNYLLVRPYPSLRILFSSPSLRVPGILQSPFMNRIGGSPRVREELAAALAEGRGVTAKIRWVSGRHGEEEGRVRWIHCTPLLGSNGSVGVWMVVIVDDETTTPVRRFRTAPPVSGDIGNNKYRNTAFNNRQENPPFGSRQENRPRINGSGANSGMNTPLDRPGSSYSHGTVGDQSVQSFALG</sequence>
<evidence type="ECO:0000256" key="3">
    <source>
        <dbReference type="ARBA" id="ARBA00022991"/>
    </source>
</evidence>
<keyword evidence="1" id="KW-0285">Flavoprotein</keyword>
<feature type="compositionally biased region" description="Basic and acidic residues" evidence="4">
    <location>
        <begin position="627"/>
        <end position="651"/>
    </location>
</feature>
<dbReference type="EMBL" id="MU007013">
    <property type="protein sequence ID" value="KAF2435410.1"/>
    <property type="molecule type" value="Genomic_DNA"/>
</dbReference>
<feature type="region of interest" description="Disordered" evidence="4">
    <location>
        <begin position="786"/>
        <end position="862"/>
    </location>
</feature>
<keyword evidence="3" id="KW-0157">Chromophore</keyword>
<dbReference type="PANTHER" id="PTHR47429:SF9">
    <property type="entry name" value="PAS DOMAIN-CONTAINING PROTEIN"/>
    <property type="match status" value="1"/>
</dbReference>
<dbReference type="SUPFAM" id="SSF55785">
    <property type="entry name" value="PYP-like sensor domain (PAS domain)"/>
    <property type="match status" value="1"/>
</dbReference>
<feature type="compositionally biased region" description="Polar residues" evidence="4">
    <location>
        <begin position="157"/>
        <end position="171"/>
    </location>
</feature>
<dbReference type="Gene3D" id="3.30.450.20">
    <property type="entry name" value="PAS domain"/>
    <property type="match status" value="1"/>
</dbReference>
<dbReference type="OrthoDB" id="447251at2759"/>
<feature type="compositionally biased region" description="Polar residues" evidence="4">
    <location>
        <begin position="177"/>
        <end position="187"/>
    </location>
</feature>
<dbReference type="GO" id="GO:0005634">
    <property type="term" value="C:nucleus"/>
    <property type="evidence" value="ECO:0007669"/>
    <property type="project" value="TreeGrafter"/>
</dbReference>
<dbReference type="Proteomes" id="UP000800235">
    <property type="component" value="Unassembled WGS sequence"/>
</dbReference>
<organism evidence="6 7">
    <name type="scientific">Tothia fuscella</name>
    <dbReference type="NCBI Taxonomy" id="1048955"/>
    <lineage>
        <taxon>Eukaryota</taxon>
        <taxon>Fungi</taxon>
        <taxon>Dikarya</taxon>
        <taxon>Ascomycota</taxon>
        <taxon>Pezizomycotina</taxon>
        <taxon>Dothideomycetes</taxon>
        <taxon>Pleosporomycetidae</taxon>
        <taxon>Venturiales</taxon>
        <taxon>Cylindrosympodiaceae</taxon>
        <taxon>Tothia</taxon>
    </lineage>
</organism>
<protein>
    <recommendedName>
        <fullName evidence="5">PAS domain-containing protein</fullName>
    </recommendedName>
</protein>
<accession>A0A9P4U2Z7</accession>
<feature type="compositionally biased region" description="Basic and acidic residues" evidence="4">
    <location>
        <begin position="100"/>
        <end position="111"/>
    </location>
</feature>
<feature type="compositionally biased region" description="Polar residues" evidence="4">
    <location>
        <begin position="844"/>
        <end position="862"/>
    </location>
</feature>
<evidence type="ECO:0000259" key="5">
    <source>
        <dbReference type="Pfam" id="PF13426"/>
    </source>
</evidence>
<dbReference type="PANTHER" id="PTHR47429">
    <property type="entry name" value="PROTEIN TWIN LOV 1"/>
    <property type="match status" value="1"/>
</dbReference>
<feature type="compositionally biased region" description="Basic residues" evidence="4">
    <location>
        <begin position="1"/>
        <end position="15"/>
    </location>
</feature>
<proteinExistence type="predicted"/>
<feature type="compositionally biased region" description="Polar residues" evidence="4">
    <location>
        <begin position="801"/>
        <end position="812"/>
    </location>
</feature>
<keyword evidence="7" id="KW-1185">Reference proteome</keyword>
<name>A0A9P4U2Z7_9PEZI</name>
<comment type="caution">
    <text evidence="6">The sequence shown here is derived from an EMBL/GenBank/DDBJ whole genome shotgun (WGS) entry which is preliminary data.</text>
</comment>
<feature type="domain" description="PAS" evidence="5">
    <location>
        <begin position="476"/>
        <end position="571"/>
    </location>
</feature>
<dbReference type="Pfam" id="PF13426">
    <property type="entry name" value="PAS_9"/>
    <property type="match status" value="1"/>
</dbReference>
<feature type="compositionally biased region" description="Low complexity" evidence="4">
    <location>
        <begin position="248"/>
        <end position="266"/>
    </location>
</feature>
<evidence type="ECO:0000256" key="4">
    <source>
        <dbReference type="SAM" id="MobiDB-lite"/>
    </source>
</evidence>
<feature type="region of interest" description="Disordered" evidence="4">
    <location>
        <begin position="57"/>
        <end position="273"/>
    </location>
</feature>
<keyword evidence="2" id="KW-0288">FMN</keyword>
<reference evidence="6" key="1">
    <citation type="journal article" date="2020" name="Stud. Mycol.">
        <title>101 Dothideomycetes genomes: a test case for predicting lifestyles and emergence of pathogens.</title>
        <authorList>
            <person name="Haridas S."/>
            <person name="Albert R."/>
            <person name="Binder M."/>
            <person name="Bloem J."/>
            <person name="Labutti K."/>
            <person name="Salamov A."/>
            <person name="Andreopoulos B."/>
            <person name="Baker S."/>
            <person name="Barry K."/>
            <person name="Bills G."/>
            <person name="Bluhm B."/>
            <person name="Cannon C."/>
            <person name="Castanera R."/>
            <person name="Culley D."/>
            <person name="Daum C."/>
            <person name="Ezra D."/>
            <person name="Gonzalez J."/>
            <person name="Henrissat B."/>
            <person name="Kuo A."/>
            <person name="Liang C."/>
            <person name="Lipzen A."/>
            <person name="Lutzoni F."/>
            <person name="Magnuson J."/>
            <person name="Mondo S."/>
            <person name="Nolan M."/>
            <person name="Ohm R."/>
            <person name="Pangilinan J."/>
            <person name="Park H.-J."/>
            <person name="Ramirez L."/>
            <person name="Alfaro M."/>
            <person name="Sun H."/>
            <person name="Tritt A."/>
            <person name="Yoshinaga Y."/>
            <person name="Zwiers L.-H."/>
            <person name="Turgeon B."/>
            <person name="Goodwin S."/>
            <person name="Spatafora J."/>
            <person name="Crous P."/>
            <person name="Grigoriev I."/>
        </authorList>
    </citation>
    <scope>NUCLEOTIDE SEQUENCE</scope>
    <source>
        <strain evidence="6">CBS 130266</strain>
    </source>
</reference>
<dbReference type="InterPro" id="IPR035965">
    <property type="entry name" value="PAS-like_dom_sf"/>
</dbReference>
<evidence type="ECO:0000256" key="1">
    <source>
        <dbReference type="ARBA" id="ARBA00022630"/>
    </source>
</evidence>
<feature type="region of interest" description="Disordered" evidence="4">
    <location>
        <begin position="1"/>
        <end position="36"/>
    </location>
</feature>
<evidence type="ECO:0000313" key="6">
    <source>
        <dbReference type="EMBL" id="KAF2435410.1"/>
    </source>
</evidence>
<dbReference type="AlphaFoldDB" id="A0A9P4U2Z7"/>
<evidence type="ECO:0000313" key="7">
    <source>
        <dbReference type="Proteomes" id="UP000800235"/>
    </source>
</evidence>